<dbReference type="InterPro" id="IPR001623">
    <property type="entry name" value="DnaJ_domain"/>
</dbReference>
<evidence type="ECO:0000313" key="3">
    <source>
        <dbReference type="EMBL" id="PON38257.1"/>
    </source>
</evidence>
<feature type="region of interest" description="Disordered" evidence="1">
    <location>
        <begin position="78"/>
        <end position="101"/>
    </location>
</feature>
<dbReference type="Gene3D" id="1.10.287.110">
    <property type="entry name" value="DnaJ domain"/>
    <property type="match status" value="1"/>
</dbReference>
<gene>
    <name evidence="3" type="ORF">TorRG33x02_345510</name>
</gene>
<proteinExistence type="predicted"/>
<dbReference type="InParanoid" id="A0A2P5AP09"/>
<dbReference type="SUPFAM" id="SSF46565">
    <property type="entry name" value="Chaperone J-domain"/>
    <property type="match status" value="1"/>
</dbReference>
<feature type="domain" description="J" evidence="2">
    <location>
        <begin position="10"/>
        <end position="81"/>
    </location>
</feature>
<comment type="caution">
    <text evidence="3">The sequence shown here is derived from an EMBL/GenBank/DDBJ whole genome shotgun (WGS) entry which is preliminary data.</text>
</comment>
<dbReference type="STRING" id="63057.A0A2P5AP09"/>
<evidence type="ECO:0000256" key="1">
    <source>
        <dbReference type="SAM" id="MobiDB-lite"/>
    </source>
</evidence>
<dbReference type="EMBL" id="JXTC01000760">
    <property type="protein sequence ID" value="PON38257.1"/>
    <property type="molecule type" value="Genomic_DNA"/>
</dbReference>
<organism evidence="3 4">
    <name type="scientific">Trema orientale</name>
    <name type="common">Charcoal tree</name>
    <name type="synonym">Celtis orientalis</name>
    <dbReference type="NCBI Taxonomy" id="63057"/>
    <lineage>
        <taxon>Eukaryota</taxon>
        <taxon>Viridiplantae</taxon>
        <taxon>Streptophyta</taxon>
        <taxon>Embryophyta</taxon>
        <taxon>Tracheophyta</taxon>
        <taxon>Spermatophyta</taxon>
        <taxon>Magnoliopsida</taxon>
        <taxon>eudicotyledons</taxon>
        <taxon>Gunneridae</taxon>
        <taxon>Pentapetalae</taxon>
        <taxon>rosids</taxon>
        <taxon>fabids</taxon>
        <taxon>Rosales</taxon>
        <taxon>Cannabaceae</taxon>
        <taxon>Trema</taxon>
    </lineage>
</organism>
<keyword evidence="4" id="KW-1185">Reference proteome</keyword>
<accession>A0A2P5AP09</accession>
<dbReference type="PANTHER" id="PTHR45495">
    <property type="entry name" value="DNAJ PROTEIN JJJ1 HOMOLOG"/>
    <property type="match status" value="1"/>
</dbReference>
<protein>
    <submittedName>
        <fullName evidence="3">DnaJ domain containing protein</fullName>
    </submittedName>
</protein>
<dbReference type="Proteomes" id="UP000237000">
    <property type="component" value="Unassembled WGS sequence"/>
</dbReference>
<reference evidence="4" key="1">
    <citation type="submission" date="2016-06" db="EMBL/GenBank/DDBJ databases">
        <title>Parallel loss of symbiosis genes in relatives of nitrogen-fixing non-legume Parasponia.</title>
        <authorList>
            <person name="Van Velzen R."/>
            <person name="Holmer R."/>
            <person name="Bu F."/>
            <person name="Rutten L."/>
            <person name="Van Zeijl A."/>
            <person name="Liu W."/>
            <person name="Santuari L."/>
            <person name="Cao Q."/>
            <person name="Sharma T."/>
            <person name="Shen D."/>
            <person name="Roswanjaya Y."/>
            <person name="Wardhani T."/>
            <person name="Kalhor M.S."/>
            <person name="Jansen J."/>
            <person name="Van den Hoogen J."/>
            <person name="Gungor B."/>
            <person name="Hartog M."/>
            <person name="Hontelez J."/>
            <person name="Verver J."/>
            <person name="Yang W.-C."/>
            <person name="Schijlen E."/>
            <person name="Repin R."/>
            <person name="Schilthuizen M."/>
            <person name="Schranz E."/>
            <person name="Heidstra R."/>
            <person name="Miyata K."/>
            <person name="Fedorova E."/>
            <person name="Kohlen W."/>
            <person name="Bisseling T."/>
            <person name="Smit S."/>
            <person name="Geurts R."/>
        </authorList>
    </citation>
    <scope>NUCLEOTIDE SEQUENCE [LARGE SCALE GENOMIC DNA]</scope>
    <source>
        <strain evidence="4">cv. RG33-2</strain>
    </source>
</reference>
<dbReference type="CDD" id="cd06257">
    <property type="entry name" value="DnaJ"/>
    <property type="match status" value="1"/>
</dbReference>
<name>A0A2P5AP09_TREOI</name>
<dbReference type="PROSITE" id="PS50076">
    <property type="entry name" value="DNAJ_2"/>
    <property type="match status" value="1"/>
</dbReference>
<evidence type="ECO:0000313" key="4">
    <source>
        <dbReference type="Proteomes" id="UP000237000"/>
    </source>
</evidence>
<dbReference type="OrthoDB" id="1729470at2759"/>
<dbReference type="PANTHER" id="PTHR45495:SF1">
    <property type="entry name" value="DNAJ PROTEIN JJJ1 HOMOLOG"/>
    <property type="match status" value="1"/>
</dbReference>
<dbReference type="Pfam" id="PF00226">
    <property type="entry name" value="DnaJ"/>
    <property type="match status" value="1"/>
</dbReference>
<dbReference type="InterPro" id="IPR036869">
    <property type="entry name" value="J_dom_sf"/>
</dbReference>
<dbReference type="PRINTS" id="PR00625">
    <property type="entry name" value="JDOMAIN"/>
</dbReference>
<evidence type="ECO:0000259" key="2">
    <source>
        <dbReference type="PROSITE" id="PS50076"/>
    </source>
</evidence>
<dbReference type="AlphaFoldDB" id="A0A2P5AP09"/>
<dbReference type="InterPro" id="IPR044648">
    <property type="entry name" value="JJJ1_plant"/>
</dbReference>
<sequence>MAEAKAGSRCHNKVLGVRRECSGDEIRSAYETKRMKLQPDKAVLRCAGVSEAEATARYLGLIQTHKVLSNPRERAIYDYQNPLGADHHHDPDSSDTTEADSDSLSNRLLSLCNMFQSRGYSEADVHNIFRSIQWR</sequence>